<dbReference type="InterPro" id="IPR025411">
    <property type="entry name" value="DUF4136"/>
</dbReference>
<accession>A0A3B0XKM5</accession>
<dbReference type="Gene3D" id="3.30.160.670">
    <property type="match status" value="1"/>
</dbReference>
<dbReference type="Pfam" id="PF13590">
    <property type="entry name" value="DUF4136"/>
    <property type="match status" value="1"/>
</dbReference>
<evidence type="ECO:0000313" key="2">
    <source>
        <dbReference type="EMBL" id="VAW63812.1"/>
    </source>
</evidence>
<protein>
    <recommendedName>
        <fullName evidence="1">DUF4136 domain-containing protein</fullName>
    </recommendedName>
</protein>
<name>A0A3B0XKM5_9ZZZZ</name>
<feature type="domain" description="DUF4136" evidence="1">
    <location>
        <begin position="48"/>
        <end position="180"/>
    </location>
</feature>
<sequence>MKILKISLTLCVYLIGTLSVSLNVQADISPELLRSSVVVSPKAEFVPSKLQTYSWAENHADVSAEFKKSKFSVAELIDKAIINALNKKSYKYKSAKSEKMLIQYHVLQASEMSNTALTIKYGLSPGLQGNSDEAKARERGVLIVDIIDSEIKKVVWRGAVEVFIGLEDTQVGRQQRVNGILLELFIGIPSSKVSTQK</sequence>
<dbReference type="AlphaFoldDB" id="A0A3B0XKM5"/>
<reference evidence="2" key="1">
    <citation type="submission" date="2018-06" db="EMBL/GenBank/DDBJ databases">
        <authorList>
            <person name="Zhirakovskaya E."/>
        </authorList>
    </citation>
    <scope>NUCLEOTIDE SEQUENCE</scope>
</reference>
<evidence type="ECO:0000259" key="1">
    <source>
        <dbReference type="Pfam" id="PF13590"/>
    </source>
</evidence>
<dbReference type="EMBL" id="UOFH01000259">
    <property type="protein sequence ID" value="VAW63812.1"/>
    <property type="molecule type" value="Genomic_DNA"/>
</dbReference>
<organism evidence="2">
    <name type="scientific">hydrothermal vent metagenome</name>
    <dbReference type="NCBI Taxonomy" id="652676"/>
    <lineage>
        <taxon>unclassified sequences</taxon>
        <taxon>metagenomes</taxon>
        <taxon>ecological metagenomes</taxon>
    </lineage>
</organism>
<gene>
    <name evidence="2" type="ORF">MNBD_GAMMA08-3072</name>
</gene>
<proteinExistence type="predicted"/>